<comment type="caution">
    <text evidence="1">The sequence shown here is derived from an EMBL/GenBank/DDBJ whole genome shotgun (WGS) entry which is preliminary data.</text>
</comment>
<dbReference type="AlphaFoldDB" id="A0A825BFF1"/>
<proteinExistence type="predicted"/>
<gene>
    <name evidence="1" type="ORF">CX802_09050</name>
</gene>
<dbReference type="Proteomes" id="UP000535509">
    <property type="component" value="Unassembled WGS sequence"/>
</dbReference>
<sequence>MQRYCRFKDGKFLKYTVALPFSDELHSFSEFTDFSALKKAGYYKFKEVKPTYDPYTQKEASVEIIKLNEDECTLQYTYAPLSEAEQIAKFGQVVDLNFLKEVKIKALNESMDAVYKAYLKKYPEIEQQSFTQKAQESFKVIANIDTPLSDTPYLANLTNNNKAKRDELAINVNAKVVYITALEAFGVAKRDEIKAATSIANLNKISLELPNG</sequence>
<evidence type="ECO:0000313" key="1">
    <source>
        <dbReference type="EMBL" id="EAI8859969.1"/>
    </source>
</evidence>
<dbReference type="EMBL" id="AABTCC010000043">
    <property type="protein sequence ID" value="EAI8859969.1"/>
    <property type="molecule type" value="Genomic_DNA"/>
</dbReference>
<organism evidence="1 2">
    <name type="scientific">Campylobacter fetus</name>
    <dbReference type="NCBI Taxonomy" id="196"/>
    <lineage>
        <taxon>Bacteria</taxon>
        <taxon>Pseudomonadati</taxon>
        <taxon>Campylobacterota</taxon>
        <taxon>Epsilonproteobacteria</taxon>
        <taxon>Campylobacterales</taxon>
        <taxon>Campylobacteraceae</taxon>
        <taxon>Campylobacter</taxon>
    </lineage>
</organism>
<dbReference type="RefSeq" id="WP_038452377.1">
    <property type="nucleotide sequence ID" value="NZ_CBCURR010000003.1"/>
</dbReference>
<protein>
    <submittedName>
        <fullName evidence="1">Uncharacterized protein</fullName>
    </submittedName>
</protein>
<accession>A0A825BFF1</accession>
<keyword evidence="2" id="KW-1185">Reference proteome</keyword>
<evidence type="ECO:0000313" key="2">
    <source>
        <dbReference type="Proteomes" id="UP000535509"/>
    </source>
</evidence>
<reference evidence="1 2" key="1">
    <citation type="submission" date="2018-06" db="EMBL/GenBank/DDBJ databases">
        <authorList>
            <consortium name="PulseNet: The National Subtyping Network for Foodborne Disease Surveillance"/>
            <person name="Tarr C.L."/>
            <person name="Trees E."/>
            <person name="Katz L.S."/>
            <person name="Carleton-Romer H.A."/>
            <person name="Stroika S."/>
            <person name="Kucerova Z."/>
            <person name="Roache K.F."/>
            <person name="Sabol A.L."/>
            <person name="Besser J."/>
            <person name="Gerner-Smidt P."/>
        </authorList>
    </citation>
    <scope>NUCLEOTIDE SEQUENCE [LARGE SCALE GENOMIC DNA]</scope>
    <source>
        <strain evidence="1 2">PNUSAC001503</strain>
    </source>
</reference>
<name>A0A825BFF1_CAMFE</name>